<dbReference type="RefSeq" id="WP_259095479.1">
    <property type="nucleotide sequence ID" value="NZ_CP130454.1"/>
</dbReference>
<evidence type="ECO:0000313" key="2">
    <source>
        <dbReference type="Proteomes" id="UP001204798"/>
    </source>
</evidence>
<dbReference type="SUPFAM" id="SSF50969">
    <property type="entry name" value="YVTN repeat-like/Quinoprotein amine dehydrogenase"/>
    <property type="match status" value="1"/>
</dbReference>
<dbReference type="Proteomes" id="UP001204798">
    <property type="component" value="Unassembled WGS sequence"/>
</dbReference>
<dbReference type="EMBL" id="JANUCP010000003">
    <property type="protein sequence ID" value="MCS3919244.1"/>
    <property type="molecule type" value="Genomic_DNA"/>
</dbReference>
<accession>A0ABT2EMR8</accession>
<organism evidence="1 2">
    <name type="scientific">Candidatus Fervidibacter sacchari</name>
    <dbReference type="NCBI Taxonomy" id="1448929"/>
    <lineage>
        <taxon>Bacteria</taxon>
        <taxon>Candidatus Fervidibacterota</taxon>
        <taxon>Candidatus Fervidibacter</taxon>
    </lineage>
</organism>
<evidence type="ECO:0000313" key="1">
    <source>
        <dbReference type="EMBL" id="MCS3919244.1"/>
    </source>
</evidence>
<sequence>MKNLMPTPFSGIAGAVRWGKRIFIACGQDGLKVFELNGDKAELVAHVTDFPAFDLVLRDGHLAVAAGKHGVVLLDAQSLKPIRVLATTFPVHSIVWDSEHLTAHATSVGNNQSHKFLSP</sequence>
<dbReference type="InterPro" id="IPR011044">
    <property type="entry name" value="Quino_amine_DH_bsu"/>
</dbReference>
<gene>
    <name evidence="1" type="ORF">M2350_001657</name>
</gene>
<evidence type="ECO:0008006" key="3">
    <source>
        <dbReference type="Google" id="ProtNLM"/>
    </source>
</evidence>
<keyword evidence="2" id="KW-1185">Reference proteome</keyword>
<comment type="caution">
    <text evidence="1">The sequence shown here is derived from an EMBL/GenBank/DDBJ whole genome shotgun (WGS) entry which is preliminary data.</text>
</comment>
<name>A0ABT2EMR8_9BACT</name>
<reference evidence="1 2" key="1">
    <citation type="submission" date="2022-08" db="EMBL/GenBank/DDBJ databases">
        <title>Bacterial and archaeal communities from various locations to study Microbial Dark Matter (Phase II).</title>
        <authorList>
            <person name="Stepanauskas R."/>
        </authorList>
    </citation>
    <scope>NUCLEOTIDE SEQUENCE [LARGE SCALE GENOMIC DNA]</scope>
    <source>
        <strain evidence="1 2">PD1</strain>
    </source>
</reference>
<proteinExistence type="predicted"/>
<protein>
    <recommendedName>
        <fullName evidence="3">Anaphase-promoting complex subunit 4 WD40 domain-containing protein</fullName>
    </recommendedName>
</protein>